<dbReference type="Gene3D" id="1.10.489.10">
    <property type="entry name" value="Chloroperoxidase-like"/>
    <property type="match status" value="1"/>
</dbReference>
<evidence type="ECO:0000256" key="4">
    <source>
        <dbReference type="ARBA" id="ARBA00022723"/>
    </source>
</evidence>
<keyword evidence="5" id="KW-0560">Oxidoreductase</keyword>
<name>A0A135TPL1_9PEZI</name>
<reference evidence="10 11" key="1">
    <citation type="submission" date="2014-02" db="EMBL/GenBank/DDBJ databases">
        <title>The genome sequence of Colletotrichum simmondsii CBS122122.</title>
        <authorList>
            <person name="Baroncelli R."/>
            <person name="Thon M.R."/>
        </authorList>
    </citation>
    <scope>NUCLEOTIDE SEQUENCE [LARGE SCALE GENOMIC DNA]</scope>
    <source>
        <strain evidence="10 11">CBS122122</strain>
    </source>
</reference>
<proteinExistence type="inferred from homology"/>
<dbReference type="InterPro" id="IPR000028">
    <property type="entry name" value="Chloroperoxidase"/>
</dbReference>
<evidence type="ECO:0000256" key="6">
    <source>
        <dbReference type="ARBA" id="ARBA00023004"/>
    </source>
</evidence>
<evidence type="ECO:0000313" key="10">
    <source>
        <dbReference type="EMBL" id="KXH50133.1"/>
    </source>
</evidence>
<feature type="signal peptide" evidence="8">
    <location>
        <begin position="1"/>
        <end position="19"/>
    </location>
</feature>
<feature type="domain" description="Heme haloperoxidase family profile" evidence="9">
    <location>
        <begin position="24"/>
        <end position="254"/>
    </location>
</feature>
<dbReference type="OrthoDB" id="407298at2759"/>
<dbReference type="PROSITE" id="PS51405">
    <property type="entry name" value="HEME_HALOPEROXIDASE"/>
    <property type="match status" value="1"/>
</dbReference>
<keyword evidence="3" id="KW-0349">Heme</keyword>
<feature type="chain" id="PRO_5007804124" description="Heme haloperoxidase family profile domain-containing protein" evidence="8">
    <location>
        <begin position="20"/>
        <end position="262"/>
    </location>
</feature>
<keyword evidence="8" id="KW-0732">Signal</keyword>
<comment type="cofactor">
    <cofactor evidence="1">
        <name>heme b</name>
        <dbReference type="ChEBI" id="CHEBI:60344"/>
    </cofactor>
</comment>
<dbReference type="GO" id="GO:0046872">
    <property type="term" value="F:metal ion binding"/>
    <property type="evidence" value="ECO:0007669"/>
    <property type="project" value="UniProtKB-KW"/>
</dbReference>
<accession>A0A135TPL1</accession>
<dbReference type="InterPro" id="IPR036851">
    <property type="entry name" value="Chloroperoxidase-like_sf"/>
</dbReference>
<protein>
    <recommendedName>
        <fullName evidence="9">Heme haloperoxidase family profile domain-containing protein</fullName>
    </recommendedName>
</protein>
<comment type="caution">
    <text evidence="10">The sequence shown here is derived from an EMBL/GenBank/DDBJ whole genome shotgun (WGS) entry which is preliminary data.</text>
</comment>
<organism evidence="10 11">
    <name type="scientific">Colletotrichum simmondsii</name>
    <dbReference type="NCBI Taxonomy" id="703756"/>
    <lineage>
        <taxon>Eukaryota</taxon>
        <taxon>Fungi</taxon>
        <taxon>Dikarya</taxon>
        <taxon>Ascomycota</taxon>
        <taxon>Pezizomycotina</taxon>
        <taxon>Sordariomycetes</taxon>
        <taxon>Hypocreomycetidae</taxon>
        <taxon>Glomerellales</taxon>
        <taxon>Glomerellaceae</taxon>
        <taxon>Colletotrichum</taxon>
        <taxon>Colletotrichum acutatum species complex</taxon>
    </lineage>
</organism>
<dbReference type="SUPFAM" id="SSF47571">
    <property type="entry name" value="Cloroperoxidase"/>
    <property type="match status" value="1"/>
</dbReference>
<evidence type="ECO:0000256" key="7">
    <source>
        <dbReference type="ARBA" id="ARBA00025795"/>
    </source>
</evidence>
<dbReference type="PANTHER" id="PTHR33577">
    <property type="entry name" value="STERIGMATOCYSTIN BIOSYNTHESIS PEROXIDASE STCC-RELATED"/>
    <property type="match status" value="1"/>
</dbReference>
<evidence type="ECO:0000256" key="3">
    <source>
        <dbReference type="ARBA" id="ARBA00022617"/>
    </source>
</evidence>
<dbReference type="Pfam" id="PF01328">
    <property type="entry name" value="Peroxidase_2"/>
    <property type="match status" value="1"/>
</dbReference>
<sequence>MARHRVSLFGLIVVVGASAFLTEEEFPWKPPGPGDLRSPCPGINTLANHGLLPRDGRDIDLEVLGEATALGYNMEHNTMLAVGIPALTTSTTGNSSTFHLSDVDQHIPQVIEHDGSITRDDKYFGDSNSFSHAAWGRALASWGDIEIIDVGFPALIEVAIFCKAEENHMQFAAAAREIKARFEWGEANNPEFNATFARTGSLLQYALLLSAFGDYGNANMTLVRYWVEHERLPLRLGWQPPVNNINSTMNRLIAANISALWV</sequence>
<dbReference type="GO" id="GO:0004601">
    <property type="term" value="F:peroxidase activity"/>
    <property type="evidence" value="ECO:0007669"/>
    <property type="project" value="UniProtKB-KW"/>
</dbReference>
<keyword evidence="2" id="KW-0575">Peroxidase</keyword>
<keyword evidence="6" id="KW-0408">Iron</keyword>
<dbReference type="Proteomes" id="UP000070328">
    <property type="component" value="Unassembled WGS sequence"/>
</dbReference>
<keyword evidence="4" id="KW-0479">Metal-binding</keyword>
<gene>
    <name evidence="10" type="ORF">CSIM01_07357</name>
</gene>
<dbReference type="AlphaFoldDB" id="A0A135TPL1"/>
<keyword evidence="11" id="KW-1185">Reference proteome</keyword>
<evidence type="ECO:0000313" key="11">
    <source>
        <dbReference type="Proteomes" id="UP000070328"/>
    </source>
</evidence>
<dbReference type="EMBL" id="JFBX01000099">
    <property type="protein sequence ID" value="KXH50133.1"/>
    <property type="molecule type" value="Genomic_DNA"/>
</dbReference>
<dbReference type="PANTHER" id="PTHR33577:SF19">
    <property type="entry name" value="HEME HALOPEROXIDASE FAMILY PROFILE DOMAIN-CONTAINING PROTEIN-RELATED"/>
    <property type="match status" value="1"/>
</dbReference>
<evidence type="ECO:0000256" key="1">
    <source>
        <dbReference type="ARBA" id="ARBA00001970"/>
    </source>
</evidence>
<evidence type="ECO:0000256" key="5">
    <source>
        <dbReference type="ARBA" id="ARBA00023002"/>
    </source>
</evidence>
<evidence type="ECO:0000256" key="2">
    <source>
        <dbReference type="ARBA" id="ARBA00022559"/>
    </source>
</evidence>
<evidence type="ECO:0000259" key="9">
    <source>
        <dbReference type="PROSITE" id="PS51405"/>
    </source>
</evidence>
<evidence type="ECO:0000256" key="8">
    <source>
        <dbReference type="SAM" id="SignalP"/>
    </source>
</evidence>
<comment type="similarity">
    <text evidence="7">Belongs to the chloroperoxidase family.</text>
</comment>